<name>A0ABW3XMK8_9ACTN</name>
<gene>
    <name evidence="2" type="ORF">ACFQ5X_28330</name>
</gene>
<organism evidence="2 3">
    <name type="scientific">Streptomyces kaempferi</name>
    <dbReference type="NCBI Taxonomy" id="333725"/>
    <lineage>
        <taxon>Bacteria</taxon>
        <taxon>Bacillati</taxon>
        <taxon>Actinomycetota</taxon>
        <taxon>Actinomycetes</taxon>
        <taxon>Kitasatosporales</taxon>
        <taxon>Streptomycetaceae</taxon>
        <taxon>Streptomyces</taxon>
    </lineage>
</organism>
<evidence type="ECO:0000313" key="3">
    <source>
        <dbReference type="Proteomes" id="UP001597058"/>
    </source>
</evidence>
<dbReference type="RefSeq" id="WP_381329136.1">
    <property type="nucleotide sequence ID" value="NZ_JBHTMM010000041.1"/>
</dbReference>
<feature type="region of interest" description="Disordered" evidence="1">
    <location>
        <begin position="1"/>
        <end position="20"/>
    </location>
</feature>
<comment type="caution">
    <text evidence="2">The sequence shown here is derived from an EMBL/GenBank/DDBJ whole genome shotgun (WGS) entry which is preliminary data.</text>
</comment>
<accession>A0ABW3XMK8</accession>
<proteinExistence type="predicted"/>
<dbReference type="Proteomes" id="UP001597058">
    <property type="component" value="Unassembled WGS sequence"/>
</dbReference>
<protein>
    <recommendedName>
        <fullName evidence="4">GyrI-like small molecule binding domain-containing protein</fullName>
    </recommendedName>
</protein>
<evidence type="ECO:0000256" key="1">
    <source>
        <dbReference type="SAM" id="MobiDB-lite"/>
    </source>
</evidence>
<feature type="compositionally biased region" description="Polar residues" evidence="1">
    <location>
        <begin position="1"/>
        <end position="19"/>
    </location>
</feature>
<sequence>MSETTTRYPQPRENITGTERTTDDLLGLDDKAIARRLMMIGTAAALRKATLVGNPAPAVAEMYARMTDPRPGDLVMEAGTPFRKNDPDAQIKGFGILIGHREEWASTDEEWAATCAEDPDVRVDERFHDHAWYVQYGPTVEDVCRWTNCEFFAIPT</sequence>
<keyword evidence="3" id="KW-1185">Reference proteome</keyword>
<reference evidence="3" key="1">
    <citation type="journal article" date="2019" name="Int. J. Syst. Evol. Microbiol.">
        <title>The Global Catalogue of Microorganisms (GCM) 10K type strain sequencing project: providing services to taxonomists for standard genome sequencing and annotation.</title>
        <authorList>
            <consortium name="The Broad Institute Genomics Platform"/>
            <consortium name="The Broad Institute Genome Sequencing Center for Infectious Disease"/>
            <person name="Wu L."/>
            <person name="Ma J."/>
        </authorList>
    </citation>
    <scope>NUCLEOTIDE SEQUENCE [LARGE SCALE GENOMIC DNA]</scope>
    <source>
        <strain evidence="3">CGMCC 4.7020</strain>
    </source>
</reference>
<evidence type="ECO:0000313" key="2">
    <source>
        <dbReference type="EMBL" id="MFD1309754.1"/>
    </source>
</evidence>
<evidence type="ECO:0008006" key="4">
    <source>
        <dbReference type="Google" id="ProtNLM"/>
    </source>
</evidence>
<dbReference type="EMBL" id="JBHTMM010000041">
    <property type="protein sequence ID" value="MFD1309754.1"/>
    <property type="molecule type" value="Genomic_DNA"/>
</dbReference>